<feature type="repeat" description="PPR" evidence="2">
    <location>
        <begin position="557"/>
        <end position="591"/>
    </location>
</feature>
<dbReference type="AlphaFoldDB" id="A0AAV3RYJ3"/>
<dbReference type="PANTHER" id="PTHR47913">
    <property type="entry name" value="OS01G0167750 PROTEIN"/>
    <property type="match status" value="1"/>
</dbReference>
<reference evidence="3 4" key="1">
    <citation type="submission" date="2024-01" db="EMBL/GenBank/DDBJ databases">
        <title>The complete chloroplast genome sequence of Lithospermum erythrorhizon: insights into the phylogenetic relationship among Boraginaceae species and the maternal lineages of purple gromwells.</title>
        <authorList>
            <person name="Okada T."/>
            <person name="Watanabe K."/>
        </authorList>
    </citation>
    <scope>NUCLEOTIDE SEQUENCE [LARGE SCALE GENOMIC DNA]</scope>
</reference>
<protein>
    <recommendedName>
        <fullName evidence="5">Pentatricopeptide repeat-containing protein</fullName>
    </recommendedName>
</protein>
<dbReference type="Gene3D" id="1.25.40.10">
    <property type="entry name" value="Tetratricopeptide repeat domain"/>
    <property type="match status" value="3"/>
</dbReference>
<dbReference type="EMBL" id="BAABME010014064">
    <property type="protein sequence ID" value="GAA0186823.1"/>
    <property type="molecule type" value="Genomic_DNA"/>
</dbReference>
<dbReference type="InterPro" id="IPR011990">
    <property type="entry name" value="TPR-like_helical_dom_sf"/>
</dbReference>
<evidence type="ECO:0000256" key="1">
    <source>
        <dbReference type="ARBA" id="ARBA00022737"/>
    </source>
</evidence>
<dbReference type="PROSITE" id="PS51375">
    <property type="entry name" value="PPR"/>
    <property type="match status" value="2"/>
</dbReference>
<name>A0AAV3RYJ3_LITER</name>
<evidence type="ECO:0008006" key="5">
    <source>
        <dbReference type="Google" id="ProtNLM"/>
    </source>
</evidence>
<keyword evidence="4" id="KW-1185">Reference proteome</keyword>
<evidence type="ECO:0000256" key="2">
    <source>
        <dbReference type="PROSITE-ProRule" id="PRU00708"/>
    </source>
</evidence>
<evidence type="ECO:0000313" key="4">
    <source>
        <dbReference type="Proteomes" id="UP001454036"/>
    </source>
</evidence>
<dbReference type="InterPro" id="IPR044175">
    <property type="entry name" value="At5g66631-like"/>
</dbReference>
<dbReference type="Pfam" id="PF13041">
    <property type="entry name" value="PPR_2"/>
    <property type="match status" value="2"/>
</dbReference>
<dbReference type="NCBIfam" id="TIGR00756">
    <property type="entry name" value="PPR"/>
    <property type="match status" value="2"/>
</dbReference>
<sequence>MSALYMNSGRFFPSGCTFSSLYIQIQSFCSTRKVNKVKLYFQRANLIDLLRLALRSSSDGSVVRLLNSRDLDSFVVANVLRSAPSPESALSMIEMLKTNPHFKHTQNTLYALAKILAKSGQVGKLRGLVNAINLGKFDNVRRVSTMDQMRWYGVAGEVDEVVGVWDEWKAVQKRTCTEAYNIVMGLYANKGKDLEAVNVFRSIVDDGALPNPRTYTVMIEHLIDSGKLDRGLDVFRMLPLMRVKRTLRQYSVLVEAAAGDDRLDIVQTLLDEMRVDGVLPGRAMQLTLQRMHQAGYVDWTDELVQNMLPNERIKNVAYSIDYTDDDDDGEEEDDANCISEESIDSVHLKPWLDPSALARALEHWGNEEVSALEDAKIVWTTRLVCKMIRSFKKAETAWNFFCWVSYQPGFTHDIYSISRMITKASRDGCVHIVDQLLSKIQREGIRLSFSTVRLIVDFYGISHCADAALRVFRSCKEICGPIPKTNLLVLYSSLLRTLAKCKMTSDTFDILEEMILLGTFPDIQTFSGLIHHFALQEDIKTVQRLFGMVRQCGMEPDTYMYKVLIHVYCKCKRAALAQRVFEDMSNSGLMPDNDTKDLLVKSLWKEGKLREAAAVEERSEELNGIVPAVVTGHLFTVNSEELMRIYELYLGSFTINEESACKSNAI</sequence>
<feature type="repeat" description="PPR" evidence="2">
    <location>
        <begin position="176"/>
        <end position="210"/>
    </location>
</feature>
<dbReference type="PANTHER" id="PTHR47913:SF1">
    <property type="entry name" value="OS01G0167750 PROTEIN"/>
    <property type="match status" value="1"/>
</dbReference>
<dbReference type="InterPro" id="IPR002885">
    <property type="entry name" value="PPR_rpt"/>
</dbReference>
<keyword evidence="1" id="KW-0677">Repeat</keyword>
<proteinExistence type="predicted"/>
<evidence type="ECO:0000313" key="3">
    <source>
        <dbReference type="EMBL" id="GAA0186823.1"/>
    </source>
</evidence>
<dbReference type="Proteomes" id="UP001454036">
    <property type="component" value="Unassembled WGS sequence"/>
</dbReference>
<accession>A0AAV3RYJ3</accession>
<organism evidence="3 4">
    <name type="scientific">Lithospermum erythrorhizon</name>
    <name type="common">Purple gromwell</name>
    <name type="synonym">Lithospermum officinale var. erythrorhizon</name>
    <dbReference type="NCBI Taxonomy" id="34254"/>
    <lineage>
        <taxon>Eukaryota</taxon>
        <taxon>Viridiplantae</taxon>
        <taxon>Streptophyta</taxon>
        <taxon>Embryophyta</taxon>
        <taxon>Tracheophyta</taxon>
        <taxon>Spermatophyta</taxon>
        <taxon>Magnoliopsida</taxon>
        <taxon>eudicotyledons</taxon>
        <taxon>Gunneridae</taxon>
        <taxon>Pentapetalae</taxon>
        <taxon>asterids</taxon>
        <taxon>lamiids</taxon>
        <taxon>Boraginales</taxon>
        <taxon>Boraginaceae</taxon>
        <taxon>Boraginoideae</taxon>
        <taxon>Lithospermeae</taxon>
        <taxon>Lithospermum</taxon>
    </lineage>
</organism>
<comment type="caution">
    <text evidence="3">The sequence shown here is derived from an EMBL/GenBank/DDBJ whole genome shotgun (WGS) entry which is preliminary data.</text>
</comment>
<dbReference type="Pfam" id="PF01535">
    <property type="entry name" value="PPR"/>
    <property type="match status" value="1"/>
</dbReference>
<gene>
    <name evidence="3" type="ORF">LIER_34111</name>
</gene>